<reference evidence="4" key="2">
    <citation type="submission" date="2022-01" db="EMBL/GenBank/DDBJ databases">
        <authorList>
            <person name="Yamashiro T."/>
            <person name="Shiraishi A."/>
            <person name="Satake H."/>
            <person name="Nakayama K."/>
        </authorList>
    </citation>
    <scope>NUCLEOTIDE SEQUENCE</scope>
</reference>
<comment type="caution">
    <text evidence="4">The sequence shown here is derived from an EMBL/GenBank/DDBJ whole genome shotgun (WGS) entry which is preliminary data.</text>
</comment>
<evidence type="ECO:0000256" key="1">
    <source>
        <dbReference type="PROSITE-ProRule" id="PRU00047"/>
    </source>
</evidence>
<feature type="region of interest" description="Disordered" evidence="2">
    <location>
        <begin position="194"/>
        <end position="223"/>
    </location>
</feature>
<accession>A0ABQ5C7S9</accession>
<keyword evidence="1" id="KW-0863">Zinc-finger</keyword>
<evidence type="ECO:0000313" key="4">
    <source>
        <dbReference type="EMBL" id="GJT21284.1"/>
    </source>
</evidence>
<keyword evidence="1" id="KW-0862">Zinc</keyword>
<dbReference type="Proteomes" id="UP001151760">
    <property type="component" value="Unassembled WGS sequence"/>
</dbReference>
<protein>
    <submittedName>
        <fullName evidence="4">Pentatricopeptide repeat-containing protein</fullName>
    </submittedName>
</protein>
<feature type="region of interest" description="Disordered" evidence="2">
    <location>
        <begin position="58"/>
        <end position="81"/>
    </location>
</feature>
<feature type="region of interest" description="Disordered" evidence="2">
    <location>
        <begin position="331"/>
        <end position="402"/>
    </location>
</feature>
<sequence length="402" mass="45060">MYDQSETDSDNEQKVNDDMFNYHMYVDDSDSEYLDKSFHYLSECEDEVRELRKRNFDAKRAPNSPKQNIDNVGTSKPKRVHDFGDSETVIEHEEFMDDLMRKLKRVDHEMVGEKFVNAEQLKECLTYYALANGFSLWFYRSSKYQVIAKVLPPKPKKMPGRPRKKRIRAAHESKNTNRLSRAGVEMTCQNCGKKGHNKAGCTNAKVDKPPKPPGTKGRPKKSLVDEPDVAMDVIGGSATFEVGGSSAATSRTKRGGKRVKFNTNARPDKVGKSMFVTMRGGIGKRGRLAPSTRLGRFGLNERQFTLDTIENSDIEVPTSQRLHNDTIEAQPVTQRSQTTRMQSNLPSAAQVTPTPTSVQVNPIGAAGSFVRPKGKSQRILKNKLEKKHPCAGSSKSNAENME</sequence>
<feature type="region of interest" description="Disordered" evidence="2">
    <location>
        <begin position="154"/>
        <end position="176"/>
    </location>
</feature>
<name>A0ABQ5C7S9_9ASTR</name>
<dbReference type="InterPro" id="IPR001878">
    <property type="entry name" value="Znf_CCHC"/>
</dbReference>
<keyword evidence="1" id="KW-0479">Metal-binding</keyword>
<evidence type="ECO:0000256" key="2">
    <source>
        <dbReference type="SAM" id="MobiDB-lite"/>
    </source>
</evidence>
<feature type="compositionally biased region" description="Polar residues" evidence="2">
    <location>
        <begin position="64"/>
        <end position="74"/>
    </location>
</feature>
<gene>
    <name evidence="4" type="ORF">Tco_0891221</name>
</gene>
<organism evidence="4 5">
    <name type="scientific">Tanacetum coccineum</name>
    <dbReference type="NCBI Taxonomy" id="301880"/>
    <lineage>
        <taxon>Eukaryota</taxon>
        <taxon>Viridiplantae</taxon>
        <taxon>Streptophyta</taxon>
        <taxon>Embryophyta</taxon>
        <taxon>Tracheophyta</taxon>
        <taxon>Spermatophyta</taxon>
        <taxon>Magnoliopsida</taxon>
        <taxon>eudicotyledons</taxon>
        <taxon>Gunneridae</taxon>
        <taxon>Pentapetalae</taxon>
        <taxon>asterids</taxon>
        <taxon>campanulids</taxon>
        <taxon>Asterales</taxon>
        <taxon>Asteraceae</taxon>
        <taxon>Asteroideae</taxon>
        <taxon>Anthemideae</taxon>
        <taxon>Anthemidinae</taxon>
        <taxon>Tanacetum</taxon>
    </lineage>
</organism>
<proteinExistence type="predicted"/>
<dbReference type="PROSITE" id="PS50158">
    <property type="entry name" value="ZF_CCHC"/>
    <property type="match status" value="1"/>
</dbReference>
<dbReference type="EMBL" id="BQNB010013875">
    <property type="protein sequence ID" value="GJT21284.1"/>
    <property type="molecule type" value="Genomic_DNA"/>
</dbReference>
<feature type="compositionally biased region" description="Basic residues" evidence="2">
    <location>
        <begin position="372"/>
        <end position="386"/>
    </location>
</feature>
<feature type="compositionally biased region" description="Basic residues" evidence="2">
    <location>
        <begin position="154"/>
        <end position="168"/>
    </location>
</feature>
<evidence type="ECO:0000313" key="5">
    <source>
        <dbReference type="Proteomes" id="UP001151760"/>
    </source>
</evidence>
<feature type="compositionally biased region" description="Polar residues" evidence="2">
    <location>
        <begin position="393"/>
        <end position="402"/>
    </location>
</feature>
<reference evidence="4" key="1">
    <citation type="journal article" date="2022" name="Int. J. Mol. Sci.">
        <title>Draft Genome of Tanacetum Coccineum: Genomic Comparison of Closely Related Tanacetum-Family Plants.</title>
        <authorList>
            <person name="Yamashiro T."/>
            <person name="Shiraishi A."/>
            <person name="Nakayama K."/>
            <person name="Satake H."/>
        </authorList>
    </citation>
    <scope>NUCLEOTIDE SEQUENCE</scope>
</reference>
<keyword evidence="5" id="KW-1185">Reference proteome</keyword>
<feature type="domain" description="CCHC-type" evidence="3">
    <location>
        <begin position="188"/>
        <end position="203"/>
    </location>
</feature>
<feature type="compositionally biased region" description="Polar residues" evidence="2">
    <location>
        <begin position="331"/>
        <end position="360"/>
    </location>
</feature>
<evidence type="ECO:0000259" key="3">
    <source>
        <dbReference type="PROSITE" id="PS50158"/>
    </source>
</evidence>